<dbReference type="SUPFAM" id="SSF52540">
    <property type="entry name" value="P-loop containing nucleoside triphosphate hydrolases"/>
    <property type="match status" value="1"/>
</dbReference>
<keyword evidence="6" id="KW-0597">Phosphoprotein</keyword>
<dbReference type="InterPro" id="IPR002078">
    <property type="entry name" value="Sigma_54_int"/>
</dbReference>
<dbReference type="Gene3D" id="3.40.50.300">
    <property type="entry name" value="P-loop containing nucleotide triphosphate hydrolases"/>
    <property type="match status" value="1"/>
</dbReference>
<evidence type="ECO:0000313" key="10">
    <source>
        <dbReference type="Proteomes" id="UP001319882"/>
    </source>
</evidence>
<keyword evidence="10" id="KW-1185">Reference proteome</keyword>
<dbReference type="Proteomes" id="UP001319882">
    <property type="component" value="Unassembled WGS sequence"/>
</dbReference>
<dbReference type="SMART" id="SM00382">
    <property type="entry name" value="AAA"/>
    <property type="match status" value="1"/>
</dbReference>
<comment type="caution">
    <text evidence="9">The sequence shown here is derived from an EMBL/GenBank/DDBJ whole genome shotgun (WGS) entry which is preliminary data.</text>
</comment>
<dbReference type="PROSITE" id="PS50110">
    <property type="entry name" value="RESPONSE_REGULATORY"/>
    <property type="match status" value="1"/>
</dbReference>
<evidence type="ECO:0000313" key="9">
    <source>
        <dbReference type="EMBL" id="MCB8889110.1"/>
    </source>
</evidence>
<dbReference type="PROSITE" id="PS00688">
    <property type="entry name" value="SIGMA54_INTERACT_3"/>
    <property type="match status" value="1"/>
</dbReference>
<dbReference type="CDD" id="cd00009">
    <property type="entry name" value="AAA"/>
    <property type="match status" value="1"/>
</dbReference>
<evidence type="ECO:0000256" key="5">
    <source>
        <dbReference type="ARBA" id="ARBA00023163"/>
    </source>
</evidence>
<dbReference type="PROSITE" id="PS00676">
    <property type="entry name" value="SIGMA54_INTERACT_2"/>
    <property type="match status" value="1"/>
</dbReference>
<dbReference type="Pfam" id="PF25601">
    <property type="entry name" value="AAA_lid_14"/>
    <property type="match status" value="1"/>
</dbReference>
<dbReference type="PROSITE" id="PS50045">
    <property type="entry name" value="SIGMA54_INTERACT_4"/>
    <property type="match status" value="1"/>
</dbReference>
<organism evidence="9 10">
    <name type="scientific">Vreelandella malpeensis</name>
    <dbReference type="NCBI Taxonomy" id="1172368"/>
    <lineage>
        <taxon>Bacteria</taxon>
        <taxon>Pseudomonadati</taxon>
        <taxon>Pseudomonadota</taxon>
        <taxon>Gammaproteobacteria</taxon>
        <taxon>Oceanospirillales</taxon>
        <taxon>Halomonadaceae</taxon>
        <taxon>Vreelandella</taxon>
    </lineage>
</organism>
<dbReference type="EMBL" id="WHVL01000003">
    <property type="protein sequence ID" value="MCB8889110.1"/>
    <property type="molecule type" value="Genomic_DNA"/>
</dbReference>
<evidence type="ECO:0000256" key="3">
    <source>
        <dbReference type="ARBA" id="ARBA00023015"/>
    </source>
</evidence>
<sequence length="454" mass="50435">MARILIVEDETIIRSALKRLLERSGYDVVEAPSVEEAAPLALAEFDLIISDLRLPGEPGTVLIDAAAPAPVLIMTSYASMRSAIEALKQGAVDYVAKPFDHTELLETVERILHKRAQARDVAPAITDERGTRQTMIGDCAAMQQVYTRIRKTAPADVSVLIQGESGTGKELVARALHQQSKRAKAPLICVNCAAIPETLIESELFGHEKGAFTGASASRTGLVEAADGGTLFLDEIGELPLDAQARLLRVLQEGEIRKIGSVETRHVDVRLITATHRDLRALSRSGEFRLDLYYRLNVMQIALPPLREREQDVLKIADILLEKACKRHERPGLKLSRAARQDLQDYPWPGNVRELENALERGVILAEGHLIHPDDLGLGPIVHRPAALAPESVPLDDDEEDLSLEDYFQHFVLEHQDQMSETELAHKLGISRKSLWERRQRLGIPRKKTSKRPN</sequence>
<dbReference type="Gene3D" id="1.10.8.60">
    <property type="match status" value="1"/>
</dbReference>
<keyword evidence="2" id="KW-0067">ATP-binding</keyword>
<evidence type="ECO:0000256" key="1">
    <source>
        <dbReference type="ARBA" id="ARBA00022741"/>
    </source>
</evidence>
<dbReference type="InterPro" id="IPR003593">
    <property type="entry name" value="AAA+_ATPase"/>
</dbReference>
<dbReference type="InterPro" id="IPR011006">
    <property type="entry name" value="CheY-like_superfamily"/>
</dbReference>
<keyword evidence="4" id="KW-0238">DNA-binding</keyword>
<dbReference type="InterPro" id="IPR001789">
    <property type="entry name" value="Sig_transdc_resp-reg_receiver"/>
</dbReference>
<dbReference type="InterPro" id="IPR025944">
    <property type="entry name" value="Sigma_54_int_dom_CS"/>
</dbReference>
<keyword evidence="1" id="KW-0547">Nucleotide-binding</keyword>
<keyword evidence="3" id="KW-0805">Transcription regulation</keyword>
<dbReference type="SUPFAM" id="SSF52172">
    <property type="entry name" value="CheY-like"/>
    <property type="match status" value="1"/>
</dbReference>
<dbReference type="InterPro" id="IPR025943">
    <property type="entry name" value="Sigma_54_int_dom_ATP-bd_2"/>
</dbReference>
<dbReference type="PANTHER" id="PTHR32071:SF117">
    <property type="entry name" value="PTS-DEPENDENT DIHYDROXYACETONE KINASE OPERON REGULATORY PROTEIN-RELATED"/>
    <property type="match status" value="1"/>
</dbReference>
<dbReference type="InterPro" id="IPR025662">
    <property type="entry name" value="Sigma_54_int_dom_ATP-bd_1"/>
</dbReference>
<dbReference type="Gene3D" id="3.40.50.2300">
    <property type="match status" value="1"/>
</dbReference>
<feature type="domain" description="Sigma-54 factor interaction" evidence="7">
    <location>
        <begin position="135"/>
        <end position="364"/>
    </location>
</feature>
<protein>
    <submittedName>
        <fullName evidence="9">Sigma-54-dependent Fis family transcriptional regulator</fullName>
    </submittedName>
</protein>
<evidence type="ECO:0000256" key="2">
    <source>
        <dbReference type="ARBA" id="ARBA00022840"/>
    </source>
</evidence>
<dbReference type="Pfam" id="PF00158">
    <property type="entry name" value="Sigma54_activat"/>
    <property type="match status" value="1"/>
</dbReference>
<dbReference type="PANTHER" id="PTHR32071">
    <property type="entry name" value="TRANSCRIPTIONAL REGULATORY PROTEIN"/>
    <property type="match status" value="1"/>
</dbReference>
<evidence type="ECO:0000256" key="4">
    <source>
        <dbReference type="ARBA" id="ARBA00023125"/>
    </source>
</evidence>
<dbReference type="InterPro" id="IPR058031">
    <property type="entry name" value="AAA_lid_NorR"/>
</dbReference>
<name>A0ABS8DSU7_9GAMM</name>
<dbReference type="PROSITE" id="PS00675">
    <property type="entry name" value="SIGMA54_INTERACT_1"/>
    <property type="match status" value="1"/>
</dbReference>
<keyword evidence="5" id="KW-0804">Transcription</keyword>
<dbReference type="RefSeq" id="WP_227389789.1">
    <property type="nucleotide sequence ID" value="NZ_JBHSCJ010000004.1"/>
</dbReference>
<feature type="modified residue" description="4-aspartylphosphate" evidence="6">
    <location>
        <position position="51"/>
    </location>
</feature>
<accession>A0ABS8DSU7</accession>
<proteinExistence type="predicted"/>
<dbReference type="InterPro" id="IPR027417">
    <property type="entry name" value="P-loop_NTPase"/>
</dbReference>
<dbReference type="SMART" id="SM00448">
    <property type="entry name" value="REC"/>
    <property type="match status" value="1"/>
</dbReference>
<dbReference type="CDD" id="cd00156">
    <property type="entry name" value="REC"/>
    <property type="match status" value="1"/>
</dbReference>
<evidence type="ECO:0000259" key="7">
    <source>
        <dbReference type="PROSITE" id="PS50045"/>
    </source>
</evidence>
<feature type="domain" description="Response regulatory" evidence="8">
    <location>
        <begin position="3"/>
        <end position="112"/>
    </location>
</feature>
<dbReference type="Pfam" id="PF00072">
    <property type="entry name" value="Response_reg"/>
    <property type="match status" value="1"/>
</dbReference>
<gene>
    <name evidence="9" type="ORF">GEV37_08300</name>
</gene>
<reference evidence="9 10" key="1">
    <citation type="journal article" date="2021" name="Sci. Rep.">
        <title>Genome analysis of a halophilic bacterium Halomonas malpeensis YU-PRIM-29(T) reveals its exopolysaccharide and pigment producing capabilities.</title>
        <authorList>
            <person name="Athmika"/>
            <person name="Ghate S.D."/>
            <person name="Arun A.B."/>
            <person name="Rao S.S."/>
            <person name="Kumar S.T.A."/>
            <person name="Kandiyil M.K."/>
            <person name="Saptami K."/>
            <person name="Rekha P.D."/>
        </authorList>
    </citation>
    <scope>NUCLEOTIDE SEQUENCE [LARGE SCALE GENOMIC DNA]</scope>
    <source>
        <strain evidence="10">prim 29</strain>
    </source>
</reference>
<evidence type="ECO:0000259" key="8">
    <source>
        <dbReference type="PROSITE" id="PS50110"/>
    </source>
</evidence>
<evidence type="ECO:0000256" key="6">
    <source>
        <dbReference type="PROSITE-ProRule" id="PRU00169"/>
    </source>
</evidence>